<organism evidence="2 3">
    <name type="scientific">Blastopirellula marina DSM 3645</name>
    <dbReference type="NCBI Taxonomy" id="314230"/>
    <lineage>
        <taxon>Bacteria</taxon>
        <taxon>Pseudomonadati</taxon>
        <taxon>Planctomycetota</taxon>
        <taxon>Planctomycetia</taxon>
        <taxon>Pirellulales</taxon>
        <taxon>Pirellulaceae</taxon>
        <taxon>Blastopirellula</taxon>
    </lineage>
</organism>
<evidence type="ECO:0000313" key="3">
    <source>
        <dbReference type="Proteomes" id="UP000004358"/>
    </source>
</evidence>
<dbReference type="PANTHER" id="PTHR37947:SF1">
    <property type="entry name" value="BLL2462 PROTEIN"/>
    <property type="match status" value="1"/>
</dbReference>
<dbReference type="SUPFAM" id="SSF53300">
    <property type="entry name" value="vWA-like"/>
    <property type="match status" value="1"/>
</dbReference>
<dbReference type="HOGENOM" id="CLU_013447_1_0_0"/>
<evidence type="ECO:0008006" key="4">
    <source>
        <dbReference type="Google" id="ProtNLM"/>
    </source>
</evidence>
<dbReference type="EMBL" id="AANZ01000020">
    <property type="protein sequence ID" value="EAQ78534.1"/>
    <property type="molecule type" value="Genomic_DNA"/>
</dbReference>
<dbReference type="PANTHER" id="PTHR37947">
    <property type="entry name" value="BLL2462 PROTEIN"/>
    <property type="match status" value="1"/>
</dbReference>
<evidence type="ECO:0000313" key="2">
    <source>
        <dbReference type="EMBL" id="EAQ78534.1"/>
    </source>
</evidence>
<dbReference type="SUPFAM" id="SSF52317">
    <property type="entry name" value="Class I glutamine amidotransferase-like"/>
    <property type="match status" value="1"/>
</dbReference>
<dbReference type="AlphaFoldDB" id="A3ZY63"/>
<dbReference type="Gene3D" id="3.40.50.410">
    <property type="entry name" value="von Willebrand factor, type A domain"/>
    <property type="match status" value="1"/>
</dbReference>
<keyword evidence="1" id="KW-0812">Transmembrane</keyword>
<dbReference type="InterPro" id="IPR036465">
    <property type="entry name" value="vWFA_dom_sf"/>
</dbReference>
<dbReference type="eggNOG" id="COG2304">
    <property type="taxonomic scope" value="Bacteria"/>
</dbReference>
<sequence length="753" mass="82546">MIRFDPHIPLALWLPLAIAAAAILVVYARRTASKLPRRRLAWVMGWMGVCMLIPLVILLNPIWVRRSPPPPGKPLLTVLIDRSASMGTADGNATGQSRLAVGQAIAQSVVDQLGEDYEIRLRAFDQTSSPTDLQSLAQLTPVGGVTDLAGSLNQVLGEDRPPGQAVLVLSDGIDTSGASAAALRKIGERANALSTPLFVRTIGTQAGVRDLQISLRQSQELAFADQEVPITVRLSHSYGNPQTTELLLQRNGETVESRVVSLTDNTPIEERFYVSQKQSGLYNYAVSAKPLDNEVTDLNNSSTLQLRVIDQPVSILLLEGKPYWDSKFLIRTLSADPSVALTSVVQMAPGRFLQRQVQRTSAMTADAESADPTNVSSDQWKIHKGASQVLSDPEFLSQFQIILLGRSTEAYLTDESLRQLKSWLTTSEGTLVCFRGAPASQLNQQLEALMPVEWSPDRESHFRLALTDMGESAQWLPETGQNLALLPSLAVSAKPEDVKPLTTVLATSSGEAEAVPLITFRPTGRGRVVVLEGSGMWRWAFLPPEHQQQDAVYAQLWRSLVRWLVSHAGLLPNQQIALRTDAVTLSSSQSATATLLLRPDVWKSTPNVQLISDSLAKPQTIVPIGDEESGVFQVSFGRLPPGHYTARALTGAETEMAAETSFDVTSNLKERLDVVARPLAMQDLALRSGAKALEGDAVDQLPEMLHQAFVEHRDRNRPERIVRTSAWDRWWVLVLSFGLWGCTWAVRRMSGLI</sequence>
<accession>A3ZY63</accession>
<dbReference type="RefSeq" id="WP_002653227.1">
    <property type="nucleotide sequence ID" value="NZ_CH672376.1"/>
</dbReference>
<gene>
    <name evidence="2" type="ORF">DSM3645_26664</name>
</gene>
<name>A3ZY63_9BACT</name>
<feature type="transmembrane region" description="Helical" evidence="1">
    <location>
        <begin position="40"/>
        <end position="63"/>
    </location>
</feature>
<evidence type="ECO:0000256" key="1">
    <source>
        <dbReference type="SAM" id="Phobius"/>
    </source>
</evidence>
<protein>
    <recommendedName>
        <fullName evidence="4">VWFA domain-containing protein</fullName>
    </recommendedName>
</protein>
<keyword evidence="1" id="KW-1133">Transmembrane helix</keyword>
<dbReference type="Gene3D" id="3.40.50.880">
    <property type="match status" value="1"/>
</dbReference>
<keyword evidence="1" id="KW-0472">Membrane</keyword>
<dbReference type="OrthoDB" id="221349at2"/>
<dbReference type="STRING" id="314230.DSM3645_26664"/>
<feature type="transmembrane region" description="Helical" evidence="1">
    <location>
        <begin position="6"/>
        <end position="28"/>
    </location>
</feature>
<comment type="caution">
    <text evidence="2">The sequence shown here is derived from an EMBL/GenBank/DDBJ whole genome shotgun (WGS) entry which is preliminary data.</text>
</comment>
<dbReference type="Proteomes" id="UP000004358">
    <property type="component" value="Unassembled WGS sequence"/>
</dbReference>
<dbReference type="InterPro" id="IPR029062">
    <property type="entry name" value="Class_I_gatase-like"/>
</dbReference>
<reference evidence="2 3" key="1">
    <citation type="submission" date="2006-02" db="EMBL/GenBank/DDBJ databases">
        <authorList>
            <person name="Amann R."/>
            <person name="Ferriera S."/>
            <person name="Johnson J."/>
            <person name="Kravitz S."/>
            <person name="Halpern A."/>
            <person name="Remington K."/>
            <person name="Beeson K."/>
            <person name="Tran B."/>
            <person name="Rogers Y.-H."/>
            <person name="Friedman R."/>
            <person name="Venter J.C."/>
        </authorList>
    </citation>
    <scope>NUCLEOTIDE SEQUENCE [LARGE SCALE GENOMIC DNA]</scope>
    <source>
        <strain evidence="2 3">DSM 3645</strain>
    </source>
</reference>
<proteinExistence type="predicted"/>